<dbReference type="Proteomes" id="UP000799755">
    <property type="component" value="Unassembled WGS sequence"/>
</dbReference>
<name>A0ACB6QAN2_9PLEO</name>
<keyword evidence="2" id="KW-1185">Reference proteome</keyword>
<evidence type="ECO:0000313" key="2">
    <source>
        <dbReference type="Proteomes" id="UP000799755"/>
    </source>
</evidence>
<accession>A0ACB6QAN2</accession>
<comment type="caution">
    <text evidence="1">The sequence shown here is derived from an EMBL/GenBank/DDBJ whole genome shotgun (WGS) entry which is preliminary data.</text>
</comment>
<protein>
    <submittedName>
        <fullName evidence="1">Uncharacterized protein</fullName>
    </submittedName>
</protein>
<organism evidence="1 2">
    <name type="scientific">Lindgomyces ingoldianus</name>
    <dbReference type="NCBI Taxonomy" id="673940"/>
    <lineage>
        <taxon>Eukaryota</taxon>
        <taxon>Fungi</taxon>
        <taxon>Dikarya</taxon>
        <taxon>Ascomycota</taxon>
        <taxon>Pezizomycotina</taxon>
        <taxon>Dothideomycetes</taxon>
        <taxon>Pleosporomycetidae</taxon>
        <taxon>Pleosporales</taxon>
        <taxon>Lindgomycetaceae</taxon>
        <taxon>Lindgomyces</taxon>
    </lineage>
</organism>
<proteinExistence type="predicted"/>
<sequence>MSCRPWRCCQTSARFLCWKDIDTDKSKTGHDGYYDKAWDRRCGFHKVDGIWEEMHTGQTTLHADSRSQRISSLPAGVHKTALGGPDCAGLGCHILKEGTAEGEVVGLENSAEQGLRPVFRNGLLHTLVPCANSNTRQCNSPPAAAQKQMG</sequence>
<evidence type="ECO:0000313" key="1">
    <source>
        <dbReference type="EMBL" id="KAF2463643.1"/>
    </source>
</evidence>
<gene>
    <name evidence="1" type="ORF">BDR25DRAFT_319848</name>
</gene>
<reference evidence="1" key="1">
    <citation type="journal article" date="2020" name="Stud. Mycol.">
        <title>101 Dothideomycetes genomes: a test case for predicting lifestyles and emergence of pathogens.</title>
        <authorList>
            <person name="Haridas S."/>
            <person name="Albert R."/>
            <person name="Binder M."/>
            <person name="Bloem J."/>
            <person name="Labutti K."/>
            <person name="Salamov A."/>
            <person name="Andreopoulos B."/>
            <person name="Baker S."/>
            <person name="Barry K."/>
            <person name="Bills G."/>
            <person name="Bluhm B."/>
            <person name="Cannon C."/>
            <person name="Castanera R."/>
            <person name="Culley D."/>
            <person name="Daum C."/>
            <person name="Ezra D."/>
            <person name="Gonzalez J."/>
            <person name="Henrissat B."/>
            <person name="Kuo A."/>
            <person name="Liang C."/>
            <person name="Lipzen A."/>
            <person name="Lutzoni F."/>
            <person name="Magnuson J."/>
            <person name="Mondo S."/>
            <person name="Nolan M."/>
            <person name="Ohm R."/>
            <person name="Pangilinan J."/>
            <person name="Park H.-J."/>
            <person name="Ramirez L."/>
            <person name="Alfaro M."/>
            <person name="Sun H."/>
            <person name="Tritt A."/>
            <person name="Yoshinaga Y."/>
            <person name="Zwiers L.-H."/>
            <person name="Turgeon B."/>
            <person name="Goodwin S."/>
            <person name="Spatafora J."/>
            <person name="Crous P."/>
            <person name="Grigoriev I."/>
        </authorList>
    </citation>
    <scope>NUCLEOTIDE SEQUENCE</scope>
    <source>
        <strain evidence="1">ATCC 200398</strain>
    </source>
</reference>
<dbReference type="EMBL" id="MU003548">
    <property type="protein sequence ID" value="KAF2463643.1"/>
    <property type="molecule type" value="Genomic_DNA"/>
</dbReference>